<reference evidence="2 3" key="1">
    <citation type="submission" date="2020-02" db="EMBL/GenBank/DDBJ databases">
        <title>Draft genome sequence of Haematococcus lacustris strain NIES-144.</title>
        <authorList>
            <person name="Morimoto D."/>
            <person name="Nakagawa S."/>
            <person name="Yoshida T."/>
            <person name="Sawayama S."/>
        </authorList>
    </citation>
    <scope>NUCLEOTIDE SEQUENCE [LARGE SCALE GENOMIC DNA]</scope>
    <source>
        <strain evidence="2 3">NIES-144</strain>
    </source>
</reference>
<organism evidence="2 3">
    <name type="scientific">Haematococcus lacustris</name>
    <name type="common">Green alga</name>
    <name type="synonym">Haematococcus pluvialis</name>
    <dbReference type="NCBI Taxonomy" id="44745"/>
    <lineage>
        <taxon>Eukaryota</taxon>
        <taxon>Viridiplantae</taxon>
        <taxon>Chlorophyta</taxon>
        <taxon>core chlorophytes</taxon>
        <taxon>Chlorophyceae</taxon>
        <taxon>CS clade</taxon>
        <taxon>Chlamydomonadales</taxon>
        <taxon>Haematococcaceae</taxon>
        <taxon>Haematococcus</taxon>
    </lineage>
</organism>
<keyword evidence="3" id="KW-1185">Reference proteome</keyword>
<proteinExistence type="predicted"/>
<feature type="region of interest" description="Disordered" evidence="1">
    <location>
        <begin position="1"/>
        <end position="23"/>
    </location>
</feature>
<accession>A0A6A0AJK4</accession>
<name>A0A6A0AJK4_HAELA</name>
<dbReference type="AlphaFoldDB" id="A0A6A0AJK4"/>
<dbReference type="Proteomes" id="UP000485058">
    <property type="component" value="Unassembled WGS sequence"/>
</dbReference>
<protein>
    <submittedName>
        <fullName evidence="2">Uncharacterized protein</fullName>
    </submittedName>
</protein>
<evidence type="ECO:0000256" key="1">
    <source>
        <dbReference type="SAM" id="MobiDB-lite"/>
    </source>
</evidence>
<evidence type="ECO:0000313" key="2">
    <source>
        <dbReference type="EMBL" id="GFH32976.1"/>
    </source>
</evidence>
<feature type="compositionally biased region" description="Low complexity" evidence="1">
    <location>
        <begin position="10"/>
        <end position="22"/>
    </location>
</feature>
<sequence length="82" mass="8629">MLGPQLRMRPLPSLEKPSSLTLTPPPLDWEAAAGNLEDSKLAVQAIKDLVSDAVFLGWCTAQLCASHGLAGLHQGLSVSNHG</sequence>
<evidence type="ECO:0000313" key="3">
    <source>
        <dbReference type="Proteomes" id="UP000485058"/>
    </source>
</evidence>
<gene>
    <name evidence="2" type="ORF">HaLaN_32282</name>
</gene>
<comment type="caution">
    <text evidence="2">The sequence shown here is derived from an EMBL/GenBank/DDBJ whole genome shotgun (WGS) entry which is preliminary data.</text>
</comment>
<dbReference type="EMBL" id="BLLF01007493">
    <property type="protein sequence ID" value="GFH32976.1"/>
    <property type="molecule type" value="Genomic_DNA"/>
</dbReference>